<name>A0ACB9SKL7_HOLOL</name>
<keyword evidence="2" id="KW-1185">Reference proteome</keyword>
<sequence length="464" mass="53350">MTCIPNVYEEEFHQIKDSGLEFVTKMPAYESIKSSLYRHRNKALGVPALPKTRAEYIVPEYINKTEDGENFTIFDQDVVDDSDEEVVEQSESEYQPTECSSNRNSTDTSNYSRRSSEIPIIPQVYYQDNEGSSSSTHNYAISKFQHQSNRKRIRRKHTCLFCDQNVGNFARHLERQHGDELAVQEFLSMDKKSLNRKKMIDKLRREGDFCTSSVVPVMNANKERTEYIPCKFCRGYYAPQSLRRHAKKCYFNPDPSKRFNAQVEGQTLMSGHFGPTDILRVSGLLNMMRADNVSLAAKTDPIICEVGRRYIRSHKEKHLLLVAKRNMRRLARLLLSVRRITQNNSLKLIDILTPVKFKVLIKATHDIAEYDEKERTFKSPSLALQMGTLIKSAINTAYSLEIQKTADSHSKNLENFKALTSLIETDWAYEISTEAGQNLQVNRFNKPTFIPLAEDVAVSILVTF</sequence>
<reference evidence="1" key="1">
    <citation type="submission" date="2022-04" db="EMBL/GenBank/DDBJ databases">
        <title>Chromosome-scale genome assembly of Holotrichia oblita Faldermann.</title>
        <authorList>
            <person name="Rongchong L."/>
        </authorList>
    </citation>
    <scope>NUCLEOTIDE SEQUENCE</scope>
    <source>
        <strain evidence="1">81SQS9</strain>
    </source>
</reference>
<proteinExistence type="predicted"/>
<organism evidence="1 2">
    <name type="scientific">Holotrichia oblita</name>
    <name type="common">Chafer beetle</name>
    <dbReference type="NCBI Taxonomy" id="644536"/>
    <lineage>
        <taxon>Eukaryota</taxon>
        <taxon>Metazoa</taxon>
        <taxon>Ecdysozoa</taxon>
        <taxon>Arthropoda</taxon>
        <taxon>Hexapoda</taxon>
        <taxon>Insecta</taxon>
        <taxon>Pterygota</taxon>
        <taxon>Neoptera</taxon>
        <taxon>Endopterygota</taxon>
        <taxon>Coleoptera</taxon>
        <taxon>Polyphaga</taxon>
        <taxon>Scarabaeiformia</taxon>
        <taxon>Scarabaeidae</taxon>
        <taxon>Melolonthinae</taxon>
        <taxon>Holotrichia</taxon>
    </lineage>
</organism>
<protein>
    <submittedName>
        <fullName evidence="1">Uncharacterized protein</fullName>
    </submittedName>
</protein>
<accession>A0ACB9SKL7</accession>
<gene>
    <name evidence="1" type="ORF">MML48_9g00013034</name>
</gene>
<dbReference type="EMBL" id="CM043023">
    <property type="protein sequence ID" value="KAI4455235.1"/>
    <property type="molecule type" value="Genomic_DNA"/>
</dbReference>
<dbReference type="Proteomes" id="UP001056778">
    <property type="component" value="Chromosome 9"/>
</dbReference>
<evidence type="ECO:0000313" key="1">
    <source>
        <dbReference type="EMBL" id="KAI4455235.1"/>
    </source>
</evidence>
<evidence type="ECO:0000313" key="2">
    <source>
        <dbReference type="Proteomes" id="UP001056778"/>
    </source>
</evidence>
<comment type="caution">
    <text evidence="1">The sequence shown here is derived from an EMBL/GenBank/DDBJ whole genome shotgun (WGS) entry which is preliminary data.</text>
</comment>